<reference evidence="1 2" key="1">
    <citation type="submission" date="2010-12" db="EMBL/GenBank/DDBJ databases">
        <authorList>
            <person name="Muzny D."/>
            <person name="Qin X."/>
            <person name="Deng J."/>
            <person name="Jiang H."/>
            <person name="Liu Y."/>
            <person name="Qu J."/>
            <person name="Song X.-Z."/>
            <person name="Zhang L."/>
            <person name="Thornton R."/>
            <person name="Coyle M."/>
            <person name="Francisco L."/>
            <person name="Jackson L."/>
            <person name="Javaid M."/>
            <person name="Korchina V."/>
            <person name="Kovar C."/>
            <person name="Mata R."/>
            <person name="Mathew T."/>
            <person name="Ngo R."/>
            <person name="Nguyen L."/>
            <person name="Nguyen N."/>
            <person name="Okwuonu G."/>
            <person name="Ongeri F."/>
            <person name="Pham C."/>
            <person name="Simmons D."/>
            <person name="Wilczek-Boney K."/>
            <person name="Hale W."/>
            <person name="Jakkamsetti A."/>
            <person name="Pham P."/>
            <person name="Ruth R."/>
            <person name="San Lucas F."/>
            <person name="Warren J."/>
            <person name="Zhang J."/>
            <person name="Zhao Z."/>
            <person name="Zhou C."/>
            <person name="Zhu D."/>
            <person name="Lee S."/>
            <person name="Bess C."/>
            <person name="Blankenburg K."/>
            <person name="Forbes L."/>
            <person name="Fu Q."/>
            <person name="Gubbala S."/>
            <person name="Hirani K."/>
            <person name="Jayaseelan J.C."/>
            <person name="Lara F."/>
            <person name="Munidasa M."/>
            <person name="Palculict T."/>
            <person name="Patil S."/>
            <person name="Pu L.-L."/>
            <person name="Saada N."/>
            <person name="Tang L."/>
            <person name="Weissenberger G."/>
            <person name="Zhu Y."/>
            <person name="Hemphill L."/>
            <person name="Shang Y."/>
            <person name="Youmans B."/>
            <person name="Ayvaz T."/>
            <person name="Ross M."/>
            <person name="Santibanez J."/>
            <person name="Aqrawi P."/>
            <person name="Gross S."/>
            <person name="Joshi V."/>
            <person name="Fowler G."/>
            <person name="Nazareth L."/>
            <person name="Reid J."/>
            <person name="Worley K."/>
            <person name="Petrosino J."/>
            <person name="Highlander S."/>
            <person name="Gibbs R."/>
        </authorList>
    </citation>
    <scope>NUCLEOTIDE SEQUENCE [LARGE SCALE GENOMIC DNA]</scope>
    <source>
        <strain evidence="1 2">ATCC 33393</strain>
    </source>
</reference>
<proteinExistence type="predicted"/>
<gene>
    <name evidence="1" type="ORF">HMPREF9064_0998</name>
</gene>
<organism evidence="1 2">
    <name type="scientific">Aggregatibacter segnis ATCC 33393</name>
    <dbReference type="NCBI Taxonomy" id="888057"/>
    <lineage>
        <taxon>Bacteria</taxon>
        <taxon>Pseudomonadati</taxon>
        <taxon>Pseudomonadota</taxon>
        <taxon>Gammaproteobacteria</taxon>
        <taxon>Pasteurellales</taxon>
        <taxon>Pasteurellaceae</taxon>
        <taxon>Aggregatibacter</taxon>
    </lineage>
</organism>
<sequence>MDDCKKINQFIIKIKTLQKQTALSLLEKCGQKFQCFLEMVN</sequence>
<protein>
    <submittedName>
        <fullName evidence="1">Uncharacterized protein</fullName>
    </submittedName>
</protein>
<comment type="caution">
    <text evidence="1">The sequence shown here is derived from an EMBL/GenBank/DDBJ whole genome shotgun (WGS) entry which is preliminary data.</text>
</comment>
<dbReference type="Proteomes" id="UP000032871">
    <property type="component" value="Unassembled WGS sequence"/>
</dbReference>
<evidence type="ECO:0000313" key="1">
    <source>
        <dbReference type="EMBL" id="EFU67679.1"/>
    </source>
</evidence>
<dbReference type="EMBL" id="AEPS01000005">
    <property type="protein sequence ID" value="EFU67679.1"/>
    <property type="molecule type" value="Genomic_DNA"/>
</dbReference>
<evidence type="ECO:0000313" key="2">
    <source>
        <dbReference type="Proteomes" id="UP000032871"/>
    </source>
</evidence>
<dbReference type="HOGENOM" id="CLU_3264657_0_0_6"/>
<accession>E6KXW6</accession>
<dbReference type="AlphaFoldDB" id="E6KXW6"/>
<keyword evidence="2" id="KW-1185">Reference proteome</keyword>
<name>E6KXW6_9PAST</name>